<feature type="compositionally biased region" description="Polar residues" evidence="10">
    <location>
        <begin position="337"/>
        <end position="361"/>
    </location>
</feature>
<evidence type="ECO:0000256" key="11">
    <source>
        <dbReference type="SAM" id="Phobius"/>
    </source>
</evidence>
<feature type="compositionally biased region" description="Pro residues" evidence="10">
    <location>
        <begin position="464"/>
        <end position="485"/>
    </location>
</feature>
<dbReference type="PANTHER" id="PTHR47549:SF2">
    <property type="entry name" value="GOLGI APPARATUS MEMBRANE PROTEIN TVP38"/>
    <property type="match status" value="1"/>
</dbReference>
<evidence type="ECO:0000256" key="3">
    <source>
        <dbReference type="ARBA" id="ARBA00008640"/>
    </source>
</evidence>
<feature type="compositionally biased region" description="Polar residues" evidence="10">
    <location>
        <begin position="27"/>
        <end position="36"/>
    </location>
</feature>
<evidence type="ECO:0000313" key="14">
    <source>
        <dbReference type="Proteomes" id="UP000813824"/>
    </source>
</evidence>
<evidence type="ECO:0000256" key="10">
    <source>
        <dbReference type="SAM" id="MobiDB-lite"/>
    </source>
</evidence>
<feature type="region of interest" description="Disordered" evidence="10">
    <location>
        <begin position="337"/>
        <end position="396"/>
    </location>
</feature>
<evidence type="ECO:0000256" key="9">
    <source>
        <dbReference type="ARBA" id="ARBA00023136"/>
    </source>
</evidence>
<evidence type="ECO:0000256" key="7">
    <source>
        <dbReference type="ARBA" id="ARBA00022989"/>
    </source>
</evidence>
<dbReference type="OrthoDB" id="166803at2759"/>
<organism evidence="13 14">
    <name type="scientific">Cristinia sonorae</name>
    <dbReference type="NCBI Taxonomy" id="1940300"/>
    <lineage>
        <taxon>Eukaryota</taxon>
        <taxon>Fungi</taxon>
        <taxon>Dikarya</taxon>
        <taxon>Basidiomycota</taxon>
        <taxon>Agaricomycotina</taxon>
        <taxon>Agaricomycetes</taxon>
        <taxon>Agaricomycetidae</taxon>
        <taxon>Agaricales</taxon>
        <taxon>Pleurotineae</taxon>
        <taxon>Stephanosporaceae</taxon>
        <taxon>Cristinia</taxon>
    </lineage>
</organism>
<feature type="transmembrane region" description="Helical" evidence="11">
    <location>
        <begin position="145"/>
        <end position="163"/>
    </location>
</feature>
<feature type="compositionally biased region" description="Basic and acidic residues" evidence="10">
    <location>
        <begin position="38"/>
        <end position="55"/>
    </location>
</feature>
<keyword evidence="8" id="KW-0333">Golgi apparatus</keyword>
<dbReference type="InterPro" id="IPR032816">
    <property type="entry name" value="VTT_dom"/>
</dbReference>
<keyword evidence="9 11" id="KW-0472">Membrane</keyword>
<accession>A0A8K0UJU2</accession>
<feature type="transmembrane region" description="Helical" evidence="11">
    <location>
        <begin position="295"/>
        <end position="315"/>
    </location>
</feature>
<evidence type="ECO:0000259" key="12">
    <source>
        <dbReference type="Pfam" id="PF09335"/>
    </source>
</evidence>
<evidence type="ECO:0000256" key="6">
    <source>
        <dbReference type="ARBA" id="ARBA00022692"/>
    </source>
</evidence>
<dbReference type="EMBL" id="JAEVFJ010000026">
    <property type="protein sequence ID" value="KAH8094478.1"/>
    <property type="molecule type" value="Genomic_DNA"/>
</dbReference>
<keyword evidence="6 11" id="KW-0812">Transmembrane</keyword>
<feature type="domain" description="VTT" evidence="12">
    <location>
        <begin position="165"/>
        <end position="278"/>
    </location>
</feature>
<feature type="transmembrane region" description="Helical" evidence="11">
    <location>
        <begin position="170"/>
        <end position="191"/>
    </location>
</feature>
<sequence>MSSPYQEYRAPYPKPNTTSPVYPYPPQNASTVSIQRIHSPDHDEPFNPYKPEPKSGSDAFTVEMRPRPVTRTPSPTPSEAAELKKDGVFDWQAMKSWRFWIRKEWTWYYVVGVILIVLVTLMTVYHKQIVNWLQPAANWMHDLPAGWIIPIAIFFVISFPPLFGHEILAVLCGVVWGLWIGFAITAAGTFLGEMGNFYAFKWCCRSRAEKMEKTDFSYASLARVVREGGFKIALIARFSAIPGHFTTAVFSTCGMDVWTFALAAFFSLPKQFATVYLGVALDQSIDGTHSTKDTIIKWTIIVLTTVVTIAAMWYIHHQMILVKPKVIYDRRKARQQKLNSSPYGVPSSSTYSPNDSESNLPLNPKSDGQYEHQQWDSSGRAVGYTGDPTLYAPQPHRLATRPFDTNALASSSTVTLAPPPPAEQTRFSPTSRPGAAQRQDTAQSWDAQATVGVQDVYQMTRHQSPPPPRNVAESPLPPKLPPPGSAPSSQPQSPRININAYPVPTPPGLSQSQTYPQYTAPHGAPLPNSPTQNMYNPFDDVPPGASNSQTTMTSTSPLPPPSQSQQYPAYSPPKYEYNDSSLR</sequence>
<evidence type="ECO:0000256" key="5">
    <source>
        <dbReference type="ARBA" id="ARBA00020673"/>
    </source>
</evidence>
<evidence type="ECO:0000256" key="1">
    <source>
        <dbReference type="ARBA" id="ARBA00002978"/>
    </source>
</evidence>
<feature type="region of interest" description="Disordered" evidence="10">
    <location>
        <begin position="460"/>
        <end position="583"/>
    </location>
</feature>
<comment type="caution">
    <text evidence="13">The sequence shown here is derived from an EMBL/GenBank/DDBJ whole genome shotgun (WGS) entry which is preliminary data.</text>
</comment>
<evidence type="ECO:0000256" key="4">
    <source>
        <dbReference type="ARBA" id="ARBA00013533"/>
    </source>
</evidence>
<dbReference type="AlphaFoldDB" id="A0A8K0UJU2"/>
<dbReference type="PANTHER" id="PTHR47549">
    <property type="entry name" value="GOLGI APPARATUS MEMBRANE PROTEIN TVP38-RELATED"/>
    <property type="match status" value="1"/>
</dbReference>
<feature type="compositionally biased region" description="Low complexity" evidence="10">
    <location>
        <begin position="563"/>
        <end position="573"/>
    </location>
</feature>
<gene>
    <name evidence="13" type="ORF">BXZ70DRAFT_359953</name>
</gene>
<reference evidence="13" key="1">
    <citation type="journal article" date="2021" name="New Phytol.">
        <title>Evolutionary innovations through gain and loss of genes in the ectomycorrhizal Boletales.</title>
        <authorList>
            <person name="Wu G."/>
            <person name="Miyauchi S."/>
            <person name="Morin E."/>
            <person name="Kuo A."/>
            <person name="Drula E."/>
            <person name="Varga T."/>
            <person name="Kohler A."/>
            <person name="Feng B."/>
            <person name="Cao Y."/>
            <person name="Lipzen A."/>
            <person name="Daum C."/>
            <person name="Hundley H."/>
            <person name="Pangilinan J."/>
            <person name="Johnson J."/>
            <person name="Barry K."/>
            <person name="LaButti K."/>
            <person name="Ng V."/>
            <person name="Ahrendt S."/>
            <person name="Min B."/>
            <person name="Choi I.G."/>
            <person name="Park H."/>
            <person name="Plett J.M."/>
            <person name="Magnuson J."/>
            <person name="Spatafora J.W."/>
            <person name="Nagy L.G."/>
            <person name="Henrissat B."/>
            <person name="Grigoriev I.V."/>
            <person name="Yang Z.L."/>
            <person name="Xu J."/>
            <person name="Martin F.M."/>
        </authorList>
    </citation>
    <scope>NUCLEOTIDE SEQUENCE</scope>
    <source>
        <strain evidence="13">KKN 215</strain>
    </source>
</reference>
<dbReference type="InterPro" id="IPR051076">
    <property type="entry name" value="Golgi_membrane_TVP38/TMEM64"/>
</dbReference>
<dbReference type="Proteomes" id="UP000813824">
    <property type="component" value="Unassembled WGS sequence"/>
</dbReference>
<name>A0A8K0UJU2_9AGAR</name>
<feature type="compositionally biased region" description="Polar residues" evidence="10">
    <location>
        <begin position="508"/>
        <end position="517"/>
    </location>
</feature>
<protein>
    <recommendedName>
        <fullName evidence="4">Golgi apparatus membrane protein TVP38</fullName>
    </recommendedName>
    <alternativeName>
        <fullName evidence="5">Golgi apparatus membrane protein tvp38</fullName>
    </alternativeName>
</protein>
<dbReference type="GO" id="GO:0000139">
    <property type="term" value="C:Golgi membrane"/>
    <property type="evidence" value="ECO:0007669"/>
    <property type="project" value="UniProtKB-SubCell"/>
</dbReference>
<keyword evidence="7 11" id="KW-1133">Transmembrane helix</keyword>
<feature type="region of interest" description="Disordered" evidence="10">
    <location>
        <begin position="1"/>
        <end position="80"/>
    </location>
</feature>
<proteinExistence type="inferred from homology"/>
<comment type="similarity">
    <text evidence="3">Belongs to the TVP38/TMEM64 family.</text>
</comment>
<comment type="function">
    <text evidence="1">Golgi membrane protein involved in vesicular trafficking and spindle migration.</text>
</comment>
<feature type="region of interest" description="Disordered" evidence="10">
    <location>
        <begin position="409"/>
        <end position="446"/>
    </location>
</feature>
<feature type="transmembrane region" description="Helical" evidence="11">
    <location>
        <begin position="105"/>
        <end position="125"/>
    </location>
</feature>
<evidence type="ECO:0000256" key="2">
    <source>
        <dbReference type="ARBA" id="ARBA00004653"/>
    </source>
</evidence>
<keyword evidence="14" id="KW-1185">Reference proteome</keyword>
<evidence type="ECO:0000256" key="8">
    <source>
        <dbReference type="ARBA" id="ARBA00023034"/>
    </source>
</evidence>
<dbReference type="Pfam" id="PF09335">
    <property type="entry name" value="VTT_dom"/>
    <property type="match status" value="1"/>
</dbReference>
<evidence type="ECO:0000313" key="13">
    <source>
        <dbReference type="EMBL" id="KAH8094478.1"/>
    </source>
</evidence>
<comment type="subcellular location">
    <subcellularLocation>
        <location evidence="2">Golgi apparatus membrane</location>
        <topology evidence="2">Multi-pass membrane protein</topology>
    </subcellularLocation>
</comment>